<dbReference type="Proteomes" id="UP000762676">
    <property type="component" value="Unassembled WGS sequence"/>
</dbReference>
<gene>
    <name evidence="1" type="ORF">ElyMa_005738100</name>
</gene>
<evidence type="ECO:0000313" key="2">
    <source>
        <dbReference type="Proteomes" id="UP000762676"/>
    </source>
</evidence>
<name>A0AAV4FM48_9GAST</name>
<sequence length="123" mass="13350">MRRKKFPAGRKEVWEKGIAAGTSGNQKSISQPGVCLVITHATLLPGIGSAGLCQEYQPCLVFCRCVGRYDTNLQFSRVVESVESSARSRGDSSVSSFVIIILSIVPNPPVNTYISALYEVRSI</sequence>
<accession>A0AAV4FM48</accession>
<keyword evidence="2" id="KW-1185">Reference proteome</keyword>
<dbReference type="AlphaFoldDB" id="A0AAV4FM48"/>
<comment type="caution">
    <text evidence="1">The sequence shown here is derived from an EMBL/GenBank/DDBJ whole genome shotgun (WGS) entry which is preliminary data.</text>
</comment>
<dbReference type="EMBL" id="BMAT01011492">
    <property type="protein sequence ID" value="GFR73773.1"/>
    <property type="molecule type" value="Genomic_DNA"/>
</dbReference>
<organism evidence="1 2">
    <name type="scientific">Elysia marginata</name>
    <dbReference type="NCBI Taxonomy" id="1093978"/>
    <lineage>
        <taxon>Eukaryota</taxon>
        <taxon>Metazoa</taxon>
        <taxon>Spiralia</taxon>
        <taxon>Lophotrochozoa</taxon>
        <taxon>Mollusca</taxon>
        <taxon>Gastropoda</taxon>
        <taxon>Heterobranchia</taxon>
        <taxon>Euthyneura</taxon>
        <taxon>Panpulmonata</taxon>
        <taxon>Sacoglossa</taxon>
        <taxon>Placobranchoidea</taxon>
        <taxon>Plakobranchidae</taxon>
        <taxon>Elysia</taxon>
    </lineage>
</organism>
<proteinExistence type="predicted"/>
<protein>
    <submittedName>
        <fullName evidence="1">Uncharacterized protein</fullName>
    </submittedName>
</protein>
<evidence type="ECO:0000313" key="1">
    <source>
        <dbReference type="EMBL" id="GFR73773.1"/>
    </source>
</evidence>
<reference evidence="1 2" key="1">
    <citation type="journal article" date="2021" name="Elife">
        <title>Chloroplast acquisition without the gene transfer in kleptoplastic sea slugs, Plakobranchus ocellatus.</title>
        <authorList>
            <person name="Maeda T."/>
            <person name="Takahashi S."/>
            <person name="Yoshida T."/>
            <person name="Shimamura S."/>
            <person name="Takaki Y."/>
            <person name="Nagai Y."/>
            <person name="Toyoda A."/>
            <person name="Suzuki Y."/>
            <person name="Arimoto A."/>
            <person name="Ishii H."/>
            <person name="Satoh N."/>
            <person name="Nishiyama T."/>
            <person name="Hasebe M."/>
            <person name="Maruyama T."/>
            <person name="Minagawa J."/>
            <person name="Obokata J."/>
            <person name="Shigenobu S."/>
        </authorList>
    </citation>
    <scope>NUCLEOTIDE SEQUENCE [LARGE SCALE GENOMIC DNA]</scope>
</reference>